<dbReference type="AlphaFoldDB" id="A0A9W6HHY1"/>
<accession>A0A9W6HHY1</accession>
<protein>
    <submittedName>
        <fullName evidence="1">Uncharacterized protein</fullName>
    </submittedName>
</protein>
<reference evidence="1" key="2">
    <citation type="submission" date="2023-01" db="EMBL/GenBank/DDBJ databases">
        <authorList>
            <person name="Sun Q."/>
            <person name="Evtushenko L."/>
        </authorList>
    </citation>
    <scope>NUCLEOTIDE SEQUENCE</scope>
    <source>
        <strain evidence="1">VKM Ac-1447</strain>
    </source>
</reference>
<name>A0A9W6HHY1_9MICO</name>
<evidence type="ECO:0000313" key="1">
    <source>
        <dbReference type="EMBL" id="GLJ80410.1"/>
    </source>
</evidence>
<proteinExistence type="predicted"/>
<evidence type="ECO:0000313" key="2">
    <source>
        <dbReference type="Proteomes" id="UP001142317"/>
    </source>
</evidence>
<organism evidence="1 2">
    <name type="scientific">Microbacterium imperiale</name>
    <dbReference type="NCBI Taxonomy" id="33884"/>
    <lineage>
        <taxon>Bacteria</taxon>
        <taxon>Bacillati</taxon>
        <taxon>Actinomycetota</taxon>
        <taxon>Actinomycetes</taxon>
        <taxon>Micrococcales</taxon>
        <taxon>Microbacteriaceae</taxon>
        <taxon>Microbacterium</taxon>
    </lineage>
</organism>
<sequence>MVFATVLWASRCARYEAMIASAQAAEDEARATAAGSGASATVPVSRS</sequence>
<comment type="caution">
    <text evidence="1">The sequence shown here is derived from an EMBL/GenBank/DDBJ whole genome shotgun (WGS) entry which is preliminary data.</text>
</comment>
<keyword evidence="2" id="KW-1185">Reference proteome</keyword>
<dbReference type="Proteomes" id="UP001142317">
    <property type="component" value="Unassembled WGS sequence"/>
</dbReference>
<gene>
    <name evidence="1" type="ORF">GCM10017586_20930</name>
</gene>
<dbReference type="EMBL" id="BSEO01000014">
    <property type="protein sequence ID" value="GLJ80410.1"/>
    <property type="molecule type" value="Genomic_DNA"/>
</dbReference>
<reference evidence="1" key="1">
    <citation type="journal article" date="2014" name="Int. J. Syst. Evol. Microbiol.">
        <title>Complete genome sequence of Corynebacterium casei LMG S-19264T (=DSM 44701T), isolated from a smear-ripened cheese.</title>
        <authorList>
            <consortium name="US DOE Joint Genome Institute (JGI-PGF)"/>
            <person name="Walter F."/>
            <person name="Albersmeier A."/>
            <person name="Kalinowski J."/>
            <person name="Ruckert C."/>
        </authorList>
    </citation>
    <scope>NUCLEOTIDE SEQUENCE</scope>
    <source>
        <strain evidence="1">VKM Ac-1447</strain>
    </source>
</reference>